<reference evidence="7 8" key="1">
    <citation type="submission" date="2019-03" db="EMBL/GenBank/DDBJ databases">
        <title>Genomic Encyclopedia of Type Strains, Phase IV (KMG-IV): sequencing the most valuable type-strain genomes for metagenomic binning, comparative biology and taxonomic classification.</title>
        <authorList>
            <person name="Goeker M."/>
        </authorList>
    </citation>
    <scope>NUCLEOTIDE SEQUENCE [LARGE SCALE GENOMIC DNA]</scope>
    <source>
        <strain evidence="7 8">DSM 25903</strain>
    </source>
</reference>
<dbReference type="InterPro" id="IPR011009">
    <property type="entry name" value="Kinase-like_dom_sf"/>
</dbReference>
<dbReference type="Pfam" id="PF00069">
    <property type="entry name" value="Pkinase"/>
    <property type="match status" value="1"/>
</dbReference>
<dbReference type="InterPro" id="IPR011990">
    <property type="entry name" value="TPR-like_helical_dom_sf"/>
</dbReference>
<feature type="transmembrane region" description="Helical" evidence="5">
    <location>
        <begin position="378"/>
        <end position="399"/>
    </location>
</feature>
<sequence>MEPAEWQQIRALFDALVDLGPAARERGLARAELPAALDGELRALLISADAAGDFLETPAAIEAGEPPHDDGYRSLPDGARIGAFSVTGLIGRGGQGEVYRGIRADGHFDQIVALKLLRPEAVTQAERFRAERQILAGLDHPGIARLIDGGTTPDGRPFLAMEHLEGRPITEHCEAERLGLSHRIALVREVADALAHAHRHLVVHRDLKPGNVLITGEGRVKLLDFGIARILDDGIGGVTTEAILTPDYAAPEQFEGRGITTATDVYALGALLFELLTGRPPWTRTGAFSGAARLLGDEPPRASRTAAASGERVFDPAALEGDLDAIVATAMRFRPEDRYDSVLAFSDDLGRHLAMRPVLARGGDTAYRVRRFMRRNRGTLAGGAVTLAALGAGLAAWVMQARRTATERAVSRAETARTTAVRDYVMLMLRTASEEGGPSFRTAKQVLDRTAARLGDDPDERQRPLLRVLGELYAEMDDFAGAVPLLEREAALAQEAGDEPGLARARQTLAVVAVRQGRLDEAERLLAAIDRVWSKAPARHARERAEAAGIEAGLMRERGRREGGIALLRRAKAETDALLGEGSLEASTLQHNLGVHLLEAGRLEEAEAAFDEAARLLAAGNRERSTVDIGLLNHRAGLAFRAGRPEDAEAMWREAIRLRRDLYGPSAALAALQMNLGRIMLIQGRHEEALPLLDEGTGMSLAFAGPDASITVMIRQSLALALGLAGRAAEAQEQIEATLAAAARAFGERHLYRAFALSVRSQLGLFRGDLPRARADCAEARAILRESGPAAEPHLAELAVLDAMLDEAEGGDAPPSQASDSSL</sequence>
<dbReference type="CDD" id="cd14014">
    <property type="entry name" value="STKc_PknB_like"/>
    <property type="match status" value="1"/>
</dbReference>
<keyword evidence="4" id="KW-0067">ATP-binding</keyword>
<evidence type="ECO:0000259" key="6">
    <source>
        <dbReference type="PROSITE" id="PS50011"/>
    </source>
</evidence>
<gene>
    <name evidence="7" type="ORF">EV668_4428</name>
</gene>
<organism evidence="7 8">
    <name type="scientific">Enterovirga rhinocerotis</name>
    <dbReference type="NCBI Taxonomy" id="1339210"/>
    <lineage>
        <taxon>Bacteria</taxon>
        <taxon>Pseudomonadati</taxon>
        <taxon>Pseudomonadota</taxon>
        <taxon>Alphaproteobacteria</taxon>
        <taxon>Hyphomicrobiales</taxon>
        <taxon>Methylobacteriaceae</taxon>
        <taxon>Enterovirga</taxon>
    </lineage>
</organism>
<keyword evidence="1" id="KW-0808">Transferase</keyword>
<dbReference type="GO" id="GO:0004674">
    <property type="term" value="F:protein serine/threonine kinase activity"/>
    <property type="evidence" value="ECO:0007669"/>
    <property type="project" value="UniProtKB-KW"/>
</dbReference>
<dbReference type="PANTHER" id="PTHR43289:SF34">
    <property type="entry name" value="SERINE_THREONINE-PROTEIN KINASE YBDM-RELATED"/>
    <property type="match status" value="1"/>
</dbReference>
<keyword evidence="5" id="KW-0472">Membrane</keyword>
<keyword evidence="2" id="KW-0547">Nucleotide-binding</keyword>
<accession>A0A4R7BTA4</accession>
<evidence type="ECO:0000256" key="1">
    <source>
        <dbReference type="ARBA" id="ARBA00022679"/>
    </source>
</evidence>
<dbReference type="OrthoDB" id="9801841at2"/>
<keyword evidence="7" id="KW-0723">Serine/threonine-protein kinase</keyword>
<dbReference type="RefSeq" id="WP_133774196.1">
    <property type="nucleotide sequence ID" value="NZ_SNZR01000016.1"/>
</dbReference>
<evidence type="ECO:0000256" key="2">
    <source>
        <dbReference type="ARBA" id="ARBA00022741"/>
    </source>
</evidence>
<dbReference type="Gene3D" id="1.25.40.10">
    <property type="entry name" value="Tetratricopeptide repeat domain"/>
    <property type="match status" value="2"/>
</dbReference>
<dbReference type="GO" id="GO:0005524">
    <property type="term" value="F:ATP binding"/>
    <property type="evidence" value="ECO:0007669"/>
    <property type="project" value="UniProtKB-KW"/>
</dbReference>
<dbReference type="Pfam" id="PF13424">
    <property type="entry name" value="TPR_12"/>
    <property type="match status" value="2"/>
</dbReference>
<dbReference type="SUPFAM" id="SSF56112">
    <property type="entry name" value="Protein kinase-like (PK-like)"/>
    <property type="match status" value="1"/>
</dbReference>
<evidence type="ECO:0000256" key="3">
    <source>
        <dbReference type="ARBA" id="ARBA00022777"/>
    </source>
</evidence>
<evidence type="ECO:0000256" key="5">
    <source>
        <dbReference type="SAM" id="Phobius"/>
    </source>
</evidence>
<evidence type="ECO:0000313" key="8">
    <source>
        <dbReference type="Proteomes" id="UP000295122"/>
    </source>
</evidence>
<comment type="caution">
    <text evidence="7">The sequence shown here is derived from an EMBL/GenBank/DDBJ whole genome shotgun (WGS) entry which is preliminary data.</text>
</comment>
<dbReference type="PANTHER" id="PTHR43289">
    <property type="entry name" value="MITOGEN-ACTIVATED PROTEIN KINASE KINASE KINASE 20-RELATED"/>
    <property type="match status" value="1"/>
</dbReference>
<keyword evidence="3 7" id="KW-0418">Kinase</keyword>
<dbReference type="InterPro" id="IPR008271">
    <property type="entry name" value="Ser/Thr_kinase_AS"/>
</dbReference>
<dbReference type="SMART" id="SM00220">
    <property type="entry name" value="S_TKc"/>
    <property type="match status" value="1"/>
</dbReference>
<dbReference type="Gene3D" id="3.30.200.20">
    <property type="entry name" value="Phosphorylase Kinase, domain 1"/>
    <property type="match status" value="1"/>
</dbReference>
<evidence type="ECO:0000313" key="7">
    <source>
        <dbReference type="EMBL" id="TDR87347.1"/>
    </source>
</evidence>
<dbReference type="PROSITE" id="PS00108">
    <property type="entry name" value="PROTEIN_KINASE_ST"/>
    <property type="match status" value="1"/>
</dbReference>
<dbReference type="SUPFAM" id="SSF48452">
    <property type="entry name" value="TPR-like"/>
    <property type="match status" value="3"/>
</dbReference>
<dbReference type="Proteomes" id="UP000295122">
    <property type="component" value="Unassembled WGS sequence"/>
</dbReference>
<dbReference type="EMBL" id="SNZR01000016">
    <property type="protein sequence ID" value="TDR87347.1"/>
    <property type="molecule type" value="Genomic_DNA"/>
</dbReference>
<dbReference type="PROSITE" id="PS50011">
    <property type="entry name" value="PROTEIN_KINASE_DOM"/>
    <property type="match status" value="1"/>
</dbReference>
<keyword evidence="5" id="KW-0812">Transmembrane</keyword>
<dbReference type="InterPro" id="IPR000719">
    <property type="entry name" value="Prot_kinase_dom"/>
</dbReference>
<keyword evidence="8" id="KW-1185">Reference proteome</keyword>
<feature type="domain" description="Protein kinase" evidence="6">
    <location>
        <begin position="84"/>
        <end position="355"/>
    </location>
</feature>
<protein>
    <submittedName>
        <fullName evidence="7">Non-specific serine/threonine protein kinase/serine/threonine-protein kinase</fullName>
    </submittedName>
</protein>
<dbReference type="AlphaFoldDB" id="A0A4R7BTA4"/>
<evidence type="ECO:0000256" key="4">
    <source>
        <dbReference type="ARBA" id="ARBA00022840"/>
    </source>
</evidence>
<name>A0A4R7BTA4_9HYPH</name>
<dbReference type="Gene3D" id="1.10.510.10">
    <property type="entry name" value="Transferase(Phosphotransferase) domain 1"/>
    <property type="match status" value="1"/>
</dbReference>
<proteinExistence type="predicted"/>
<keyword evidence="5" id="KW-1133">Transmembrane helix</keyword>